<reference evidence="3" key="1">
    <citation type="submission" date="2021-04" db="EMBL/GenBank/DDBJ databases">
        <title>Proteiniclasticum sedimins sp. nov., an obligate anaerobic bacterium isolated from anaerobic sludge.</title>
        <authorList>
            <person name="Liu J."/>
        </authorList>
    </citation>
    <scope>NUCLEOTIDE SEQUENCE</scope>
    <source>
        <strain evidence="3">BAD-10</strain>
    </source>
</reference>
<dbReference type="RefSeq" id="WP_211799502.1">
    <property type="nucleotide sequence ID" value="NZ_JAGSCS010000001.1"/>
</dbReference>
<evidence type="ECO:0000259" key="2">
    <source>
        <dbReference type="Pfam" id="PF25583"/>
    </source>
</evidence>
<proteinExistence type="predicted"/>
<feature type="domain" description="WCX" evidence="2">
    <location>
        <begin position="249"/>
        <end position="323"/>
    </location>
</feature>
<dbReference type="InterPro" id="IPR036390">
    <property type="entry name" value="WH_DNA-bd_sf"/>
</dbReference>
<dbReference type="EMBL" id="JAGSCS010000001">
    <property type="protein sequence ID" value="MBR0574993.1"/>
    <property type="molecule type" value="Genomic_DNA"/>
</dbReference>
<keyword evidence="4" id="KW-1185">Reference proteome</keyword>
<evidence type="ECO:0000259" key="1">
    <source>
        <dbReference type="Pfam" id="PF13280"/>
    </source>
</evidence>
<evidence type="ECO:0000313" key="4">
    <source>
        <dbReference type="Proteomes" id="UP000675379"/>
    </source>
</evidence>
<dbReference type="SUPFAM" id="SSF46785">
    <property type="entry name" value="Winged helix' DNA-binding domain"/>
    <property type="match status" value="1"/>
</dbReference>
<gene>
    <name evidence="3" type="ORF">KCG48_01430</name>
</gene>
<name>A0A941HQ21_9CLOT</name>
<dbReference type="PANTHER" id="PTHR34580">
    <property type="match status" value="1"/>
</dbReference>
<evidence type="ECO:0000313" key="3">
    <source>
        <dbReference type="EMBL" id="MBR0574993.1"/>
    </source>
</evidence>
<dbReference type="InterPro" id="IPR026881">
    <property type="entry name" value="WYL_dom"/>
</dbReference>
<dbReference type="PANTHER" id="PTHR34580:SF1">
    <property type="entry name" value="PROTEIN PAFC"/>
    <property type="match status" value="1"/>
</dbReference>
<sequence>MARKPNQKLKILYLMRFFLEQTDEEHSITIADMQMELERYGISSERKSLYHDIETLKTFGLDIGVKKTRGTEYYLASRDFELAELKLLVDAIQCSKFVTHRKSHELIKKLEGLASKKQALSLQRQVYVANRVKSVNESIYYNVDKLHTAIAQNKKVAFKYFDYNVQKEKVFRKKGEIYYGSPYALSWDDENYYLIVYYGKYDNFVHYRVDRMSDIEVLDQLRDALPEDQRFDVADYTKKTFNMFGGEDEVVNLQFDNSLVNQVLDRFGSETVLERADEQTFKIRTVVTISGTFFSWLAMYGDKVRVVSPDHVKEKYVETLKEIISLYA</sequence>
<dbReference type="AlphaFoldDB" id="A0A941HQ21"/>
<comment type="caution">
    <text evidence="3">The sequence shown here is derived from an EMBL/GenBank/DDBJ whole genome shotgun (WGS) entry which is preliminary data.</text>
</comment>
<feature type="domain" description="WYL" evidence="1">
    <location>
        <begin position="143"/>
        <end position="217"/>
    </location>
</feature>
<protein>
    <submittedName>
        <fullName evidence="3">WYL domain-containing protein</fullName>
    </submittedName>
</protein>
<dbReference type="Pfam" id="PF25583">
    <property type="entry name" value="WCX"/>
    <property type="match status" value="1"/>
</dbReference>
<accession>A0A941HQ21</accession>
<organism evidence="3 4">
    <name type="scientific">Proteiniclasticum sediminis</name>
    <dbReference type="NCBI Taxonomy" id="2804028"/>
    <lineage>
        <taxon>Bacteria</taxon>
        <taxon>Bacillati</taxon>
        <taxon>Bacillota</taxon>
        <taxon>Clostridia</taxon>
        <taxon>Eubacteriales</taxon>
        <taxon>Clostridiaceae</taxon>
        <taxon>Proteiniclasticum</taxon>
    </lineage>
</organism>
<dbReference type="Pfam" id="PF13280">
    <property type="entry name" value="WYL"/>
    <property type="match status" value="1"/>
</dbReference>
<dbReference type="InterPro" id="IPR057727">
    <property type="entry name" value="WCX_dom"/>
</dbReference>
<dbReference type="Proteomes" id="UP000675379">
    <property type="component" value="Unassembled WGS sequence"/>
</dbReference>
<dbReference type="PROSITE" id="PS52050">
    <property type="entry name" value="WYL"/>
    <property type="match status" value="1"/>
</dbReference>
<dbReference type="InterPro" id="IPR051534">
    <property type="entry name" value="CBASS_pafABC_assoc_protein"/>
</dbReference>